<dbReference type="Pfam" id="PF02594">
    <property type="entry name" value="DUF167"/>
    <property type="match status" value="1"/>
</dbReference>
<dbReference type="SMART" id="SM01152">
    <property type="entry name" value="DUF167"/>
    <property type="match status" value="1"/>
</dbReference>
<sequence>MEIDVLETLKPVSRTISVQTEIDVLETSNRLKPVHQTIHLETVGKEEDSEPNSEVQKVSVLETVGVQTVTIKDESNAKETVIAAVQQITEEEAGSVNQPDGDQLDKKKPSRKTPDSGPVTRDKTGSVSITVHAKPGSKHSSITDVSSQAVGVSIAAPPTDGEANTELVRYLAEVLELKKSQISLDKGSRSRDKVIKVDSSLDPEEVLKRLRQAAS</sequence>
<dbReference type="Gene3D" id="3.30.1200.10">
    <property type="entry name" value="YggU-like"/>
    <property type="match status" value="1"/>
</dbReference>
<dbReference type="PANTHER" id="PTHR13420:SF7">
    <property type="entry name" value="UPF0235 PROTEIN C15ORF40"/>
    <property type="match status" value="1"/>
</dbReference>
<accession>A0A3P9Q714</accession>
<dbReference type="GO" id="GO:0005737">
    <property type="term" value="C:cytoplasm"/>
    <property type="evidence" value="ECO:0007669"/>
    <property type="project" value="TreeGrafter"/>
</dbReference>
<reference evidence="3" key="3">
    <citation type="submission" date="2025-09" db="UniProtKB">
        <authorList>
            <consortium name="Ensembl"/>
        </authorList>
    </citation>
    <scope>IDENTIFICATION</scope>
    <source>
        <strain evidence="3">Guanapo</strain>
    </source>
</reference>
<dbReference type="Proteomes" id="UP000242638">
    <property type="component" value="Unassembled WGS sequence"/>
</dbReference>
<dbReference type="InterPro" id="IPR036591">
    <property type="entry name" value="YggU-like_sf"/>
</dbReference>
<evidence type="ECO:0000256" key="2">
    <source>
        <dbReference type="SAM" id="MobiDB-lite"/>
    </source>
</evidence>
<keyword evidence="4" id="KW-1185">Reference proteome</keyword>
<dbReference type="SUPFAM" id="SSF69786">
    <property type="entry name" value="YggU-like"/>
    <property type="match status" value="1"/>
</dbReference>
<dbReference type="GeneTree" id="ENSGT00940000164795"/>
<protein>
    <submittedName>
        <fullName evidence="3">Chromosome LG6 open reading frame, human C15orf40</fullName>
    </submittedName>
</protein>
<dbReference type="Ensembl" id="ENSPRET00000030128.1">
    <property type="protein sequence ID" value="ENSPREP00000029789.1"/>
    <property type="gene ID" value="ENSPREG00000020158.1"/>
</dbReference>
<evidence type="ECO:0000256" key="1">
    <source>
        <dbReference type="ARBA" id="ARBA00010364"/>
    </source>
</evidence>
<comment type="similarity">
    <text evidence="1">Belongs to the UPF0235 family.</text>
</comment>
<proteinExistence type="inferred from homology"/>
<organism evidence="3 4">
    <name type="scientific">Poecilia reticulata</name>
    <name type="common">Guppy</name>
    <name type="synonym">Acanthophacelus reticulatus</name>
    <dbReference type="NCBI Taxonomy" id="8081"/>
    <lineage>
        <taxon>Eukaryota</taxon>
        <taxon>Metazoa</taxon>
        <taxon>Chordata</taxon>
        <taxon>Craniata</taxon>
        <taxon>Vertebrata</taxon>
        <taxon>Euteleostomi</taxon>
        <taxon>Actinopterygii</taxon>
        <taxon>Neopterygii</taxon>
        <taxon>Teleostei</taxon>
        <taxon>Neoteleostei</taxon>
        <taxon>Acanthomorphata</taxon>
        <taxon>Ovalentaria</taxon>
        <taxon>Atherinomorphae</taxon>
        <taxon>Cyprinodontiformes</taxon>
        <taxon>Poeciliidae</taxon>
        <taxon>Poeciliinae</taxon>
        <taxon>Poecilia</taxon>
    </lineage>
</organism>
<feature type="region of interest" description="Disordered" evidence="2">
    <location>
        <begin position="92"/>
        <end position="145"/>
    </location>
</feature>
<evidence type="ECO:0000313" key="3">
    <source>
        <dbReference type="Ensembl" id="ENSPREP00000029789.1"/>
    </source>
</evidence>
<evidence type="ECO:0000313" key="4">
    <source>
        <dbReference type="Proteomes" id="UP000242638"/>
    </source>
</evidence>
<reference evidence="3" key="2">
    <citation type="submission" date="2025-08" db="UniProtKB">
        <authorList>
            <consortium name="Ensembl"/>
        </authorList>
    </citation>
    <scope>IDENTIFICATION</scope>
    <source>
        <strain evidence="3">Guanapo</strain>
    </source>
</reference>
<dbReference type="PANTHER" id="PTHR13420">
    <property type="entry name" value="UPF0235 PROTEIN C15ORF40"/>
    <property type="match status" value="1"/>
</dbReference>
<dbReference type="AlphaFoldDB" id="A0A3P9Q714"/>
<name>A0A3P9Q714_POERE</name>
<dbReference type="Bgee" id="ENSPREG00000020158">
    <property type="expression patterns" value="Expressed in caudal fin and 1 other cell type or tissue"/>
</dbReference>
<dbReference type="InterPro" id="IPR003746">
    <property type="entry name" value="DUF167"/>
</dbReference>
<dbReference type="STRING" id="8081.ENSPREP00000029789"/>
<dbReference type="HAMAP" id="MF_00634">
    <property type="entry name" value="UPF0235"/>
    <property type="match status" value="1"/>
</dbReference>
<dbReference type="NCBIfam" id="TIGR00251">
    <property type="entry name" value="DUF167 family protein"/>
    <property type="match status" value="1"/>
</dbReference>
<reference evidence="4" key="1">
    <citation type="submission" date="2013-11" db="EMBL/GenBank/DDBJ databases">
        <title>The genomic landscape of the Guanapo guppy.</title>
        <authorList>
            <person name="Kuenstner A."/>
            <person name="Dreyer C."/>
        </authorList>
    </citation>
    <scope>NUCLEOTIDE SEQUENCE</scope>
    <source>
        <strain evidence="4">Guanapo</strain>
    </source>
</reference>